<dbReference type="Pfam" id="PF01436">
    <property type="entry name" value="NHL"/>
    <property type="match status" value="1"/>
</dbReference>
<comment type="caution">
    <text evidence="3">The sequence shown here is derived from an EMBL/GenBank/DDBJ whole genome shotgun (WGS) entry which is preliminary data.</text>
</comment>
<protein>
    <submittedName>
        <fullName evidence="3">Uncharacterized protein</fullName>
    </submittedName>
</protein>
<dbReference type="InterPro" id="IPR028994">
    <property type="entry name" value="Integrin_alpha_N"/>
</dbReference>
<dbReference type="Proteomes" id="UP000176952">
    <property type="component" value="Unassembled WGS sequence"/>
</dbReference>
<dbReference type="InterPro" id="IPR000033">
    <property type="entry name" value="LDLR_classB_rpt"/>
</dbReference>
<gene>
    <name evidence="3" type="ORF">A3F54_05070</name>
</gene>
<dbReference type="SUPFAM" id="SSF63829">
    <property type="entry name" value="Calcium-dependent phosphotriesterase"/>
    <property type="match status" value="2"/>
</dbReference>
<evidence type="ECO:0000256" key="2">
    <source>
        <dbReference type="ARBA" id="ARBA00022737"/>
    </source>
</evidence>
<dbReference type="STRING" id="1798542.A3F54_05070"/>
<evidence type="ECO:0000256" key="1">
    <source>
        <dbReference type="ARBA" id="ARBA00022729"/>
    </source>
</evidence>
<accession>A0A1G2B3I0</accession>
<evidence type="ECO:0000313" key="3">
    <source>
        <dbReference type="EMBL" id="OGY83724.1"/>
    </source>
</evidence>
<dbReference type="SUPFAM" id="SSF63825">
    <property type="entry name" value="YWTD domain"/>
    <property type="match status" value="1"/>
</dbReference>
<dbReference type="InterPro" id="IPR001258">
    <property type="entry name" value="NHL_repeat"/>
</dbReference>
<dbReference type="PANTHER" id="PTHR46388">
    <property type="entry name" value="NHL REPEAT-CONTAINING PROTEIN 2"/>
    <property type="match status" value="1"/>
</dbReference>
<dbReference type="Gene3D" id="2.130.10.130">
    <property type="entry name" value="Integrin alpha, N-terminal"/>
    <property type="match status" value="2"/>
</dbReference>
<evidence type="ECO:0000313" key="4">
    <source>
        <dbReference type="Proteomes" id="UP000176952"/>
    </source>
</evidence>
<dbReference type="InterPro" id="IPR011042">
    <property type="entry name" value="6-blade_b-propeller_TolB-like"/>
</dbReference>
<dbReference type="SUPFAM" id="SSF69318">
    <property type="entry name" value="Integrin alpha N-terminal domain"/>
    <property type="match status" value="1"/>
</dbReference>
<proteinExistence type="predicted"/>
<name>A0A1G2B3I0_9BACT</name>
<sequence>MLKRYLSSVFAAVIIGLIALLPQVTLATFGDTTTYVGKIIGGDGKDKLSAYLDQSADFAVDSSGNFYLADTRNNVIRKISSSGTVSTVAGTGAYGDVTGNKSDAKFAGPEALALDGSTIFVADTGNNTIKKISGSTVSTLVSSGLSGPKGLYADTSADILYIADTGNNKIKKVAFGGGSVSTVASGLNAPTKFTKNGGTLYVNNTGDSKIKSVVISSGAVATVASDFLDLGGITYHEGHLYSVDGDGLFDYLQSIDPSTGAKSLLAEDGSMITLNTSSQVLVYNSKIYVLNRGSSSIYRFDLDGSNPVHFAGKDRFGNDNGTGTNALIGAPKDIVISDDRAFMYLAENNKIRKITLDSGKVESLIGNAVDNYKEGRTGSDGRFSDITSIAVSPDGATLYVTDRNNNRVRGIDIAAKIDFLISGAGEINSHGESDNGYQEGTKCLAEFDAGVSGCAYFNRPTGIAISSDGKFLYVTDTGNHRIRRVRVSDGQTTLIAGSGAAGFTNGVGSAAKFNSPYSVTIDAAGDFLYVADKGNHAIRKIDLATREVTTLTGTGSFGYNDATFDKAVFSFPEYIEFGGDGHLYVSEVGSQRIRQLDLENEVTKLVAGSGDRGFLNGNRSDAEFNNPKGMAVDAPSDTIYVTDNQNDLIRKMDIEGEAPFTELSPTVTRVDPNTKTLADRGDQTIPIDLYGSNIRHGAIAYVGAFQALKTYVTDYGAVLELPFGLLDPGHYDITVKNIDSQSYTLLKGFRVTRKDGVLPGTYYKYDGSVVGGDGVAPLSANFFPYDSALRGGFNSSTCDVNKDGVDEIIVGTGVGFGPQVKVFTKSGDLLFSFFGFAETLRAGVRTSCGDLDKDGKPEIVVTAGPGGRPHVRIFDNEGNLKHPGWFALDGKFKGGTYTTIGDVNGDKVGDIIVSAGKGGGPHITVHRMDGRLLATFFAYSNTFRAGIQPVAMDFDNDGRDEIVVVPDTGTSHVQTFSIQPNDIRLLNPGFFAFGTTDANGFNIAGGDIDGDGKDEIIVGTGPNNIARVRVFNKDGSVILKDEQVFSSSYKGGVNVSAGDVDGDGDDDIIVLPRSSGVPDLRVLK</sequence>
<dbReference type="Gene3D" id="2.120.10.30">
    <property type="entry name" value="TolB, C-terminal domain"/>
    <property type="match status" value="5"/>
</dbReference>
<dbReference type="Gene3D" id="2.40.10.500">
    <property type="match status" value="1"/>
</dbReference>
<dbReference type="PANTHER" id="PTHR46388:SF2">
    <property type="entry name" value="NHL REPEAT-CONTAINING PROTEIN 2"/>
    <property type="match status" value="1"/>
</dbReference>
<dbReference type="InterPro" id="IPR013517">
    <property type="entry name" value="FG-GAP"/>
</dbReference>
<dbReference type="EMBL" id="MHKD01000019">
    <property type="protein sequence ID" value="OGY83724.1"/>
    <property type="molecule type" value="Genomic_DNA"/>
</dbReference>
<dbReference type="Pfam" id="PF13517">
    <property type="entry name" value="FG-GAP_3"/>
    <property type="match status" value="2"/>
</dbReference>
<reference evidence="3 4" key="1">
    <citation type="journal article" date="2016" name="Nat. Commun.">
        <title>Thousands of microbial genomes shed light on interconnected biogeochemical processes in an aquifer system.</title>
        <authorList>
            <person name="Anantharaman K."/>
            <person name="Brown C.T."/>
            <person name="Hug L.A."/>
            <person name="Sharon I."/>
            <person name="Castelle C.J."/>
            <person name="Probst A.J."/>
            <person name="Thomas B.C."/>
            <person name="Singh A."/>
            <person name="Wilkins M.J."/>
            <person name="Karaoz U."/>
            <person name="Brodie E.L."/>
            <person name="Williams K.H."/>
            <person name="Hubbard S.S."/>
            <person name="Banfield J.F."/>
        </authorList>
    </citation>
    <scope>NUCLEOTIDE SEQUENCE [LARGE SCALE GENOMIC DNA]</scope>
</reference>
<dbReference type="AlphaFoldDB" id="A0A1G2B3I0"/>
<keyword evidence="2" id="KW-0677">Repeat</keyword>
<keyword evidence="1" id="KW-0732">Signal</keyword>
<organism evidence="3 4">
    <name type="scientific">Candidatus Kerfeldbacteria bacterium RIFCSPHIGHO2_12_FULL_48_17</name>
    <dbReference type="NCBI Taxonomy" id="1798542"/>
    <lineage>
        <taxon>Bacteria</taxon>
        <taxon>Candidatus Kerfeldiibacteriota</taxon>
    </lineage>
</organism>
<dbReference type="SMART" id="SM00135">
    <property type="entry name" value="LY"/>
    <property type="match status" value="5"/>
</dbReference>